<dbReference type="EC" id="4.3.2.10" evidence="10"/>
<organism evidence="13 14">
    <name type="scientific">Gracilibacillus dipsosauri</name>
    <dbReference type="NCBI Taxonomy" id="178340"/>
    <lineage>
        <taxon>Bacteria</taxon>
        <taxon>Bacillati</taxon>
        <taxon>Bacillota</taxon>
        <taxon>Bacilli</taxon>
        <taxon>Bacillales</taxon>
        <taxon>Bacillaceae</taxon>
        <taxon>Gracilibacillus</taxon>
    </lineage>
</organism>
<dbReference type="EC" id="3.5.1.2" evidence="10"/>
<evidence type="ECO:0000256" key="3">
    <source>
        <dbReference type="ARBA" id="ARBA00022605"/>
    </source>
</evidence>
<dbReference type="GO" id="GO:0000107">
    <property type="term" value="F:imidazoleglycerol-phosphate synthase activity"/>
    <property type="evidence" value="ECO:0007669"/>
    <property type="project" value="UniProtKB-UniRule"/>
</dbReference>
<evidence type="ECO:0000256" key="10">
    <source>
        <dbReference type="HAMAP-Rule" id="MF_00278"/>
    </source>
</evidence>
<comment type="catalytic activity">
    <reaction evidence="9 10">
        <text>L-glutamine + H2O = L-glutamate + NH4(+)</text>
        <dbReference type="Rhea" id="RHEA:15889"/>
        <dbReference type="ChEBI" id="CHEBI:15377"/>
        <dbReference type="ChEBI" id="CHEBI:28938"/>
        <dbReference type="ChEBI" id="CHEBI:29985"/>
        <dbReference type="ChEBI" id="CHEBI:58359"/>
        <dbReference type="EC" id="3.5.1.2"/>
    </reaction>
</comment>
<dbReference type="HAMAP" id="MF_00278">
    <property type="entry name" value="HisH"/>
    <property type="match status" value="1"/>
</dbReference>
<evidence type="ECO:0000256" key="11">
    <source>
        <dbReference type="PIRSR" id="PIRSR000495-1"/>
    </source>
</evidence>
<dbReference type="AlphaFoldDB" id="A0A317L0I1"/>
<reference evidence="13 14" key="1">
    <citation type="submission" date="2018-05" db="EMBL/GenBank/DDBJ databases">
        <title>Genomic analysis of Gracilibacillus dipsosauri DD1 reveals novel features of a salt-tolerant amylase.</title>
        <authorList>
            <person name="Deutch C.E."/>
            <person name="Yang S."/>
        </authorList>
    </citation>
    <scope>NUCLEOTIDE SEQUENCE [LARGE SCALE GENOMIC DNA]</scope>
    <source>
        <strain evidence="13 14">DD1</strain>
    </source>
</reference>
<dbReference type="Pfam" id="PF00117">
    <property type="entry name" value="GATase"/>
    <property type="match status" value="1"/>
</dbReference>
<name>A0A317L0I1_9BACI</name>
<evidence type="ECO:0000256" key="9">
    <source>
        <dbReference type="ARBA" id="ARBA00049534"/>
    </source>
</evidence>
<dbReference type="GO" id="GO:0004359">
    <property type="term" value="F:glutaminase activity"/>
    <property type="evidence" value="ECO:0007669"/>
    <property type="project" value="UniProtKB-EC"/>
</dbReference>
<protein>
    <recommendedName>
        <fullName evidence="10">Imidazole glycerol phosphate synthase subunit HisH</fullName>
        <ecNumber evidence="10">4.3.2.10</ecNumber>
    </recommendedName>
    <alternativeName>
        <fullName evidence="10">IGP synthase glutaminase subunit</fullName>
        <ecNumber evidence="10">3.5.1.2</ecNumber>
    </alternativeName>
    <alternativeName>
        <fullName evidence="10">IGP synthase subunit HisH</fullName>
    </alternativeName>
    <alternativeName>
        <fullName evidence="10">ImGP synthase subunit HisH</fullName>
        <shortName evidence="10">IGPS subunit HisH</shortName>
    </alternativeName>
</protein>
<evidence type="ECO:0000256" key="5">
    <source>
        <dbReference type="ARBA" id="ARBA00022962"/>
    </source>
</evidence>
<keyword evidence="5 10" id="KW-0315">Glutamine amidotransferase</keyword>
<gene>
    <name evidence="10 13" type="primary">hisH</name>
    <name evidence="13" type="ORF">DLJ74_10040</name>
</gene>
<dbReference type="OrthoDB" id="9807137at2"/>
<dbReference type="InterPro" id="IPR010139">
    <property type="entry name" value="Imidazole-glycPsynth_HisH"/>
</dbReference>
<dbReference type="Gene3D" id="3.40.50.880">
    <property type="match status" value="1"/>
</dbReference>
<sequence length="208" mass="23277">MIAIVDYGMGNVASVTTAFQKLGYEIEITDSVERLKKASHIILPGVGSFKAAVEEIETRGLMQPLRELAKEKPFIGICLGMQLLFEKGYENGLTEGLGLIPGTVERIETSFILPHIGWNQLQIENQNEAFAKLRDKHVYFVHSYQATTQQKYLVATTNYGARVPAMVRDRNVFGIQFHPEKSGEVGVELLKIVMKLTEEYSPIRGMDA</sequence>
<comment type="function">
    <text evidence="10">IGPS catalyzes the conversion of PRFAR and glutamine to IGP, AICAR and glutamate. The HisH subunit catalyzes the hydrolysis of glutamine to glutamate and ammonia as part of the synthesis of IGP and AICAR. The resulting ammonia molecule is channeled to the active site of HisF.</text>
</comment>
<dbReference type="PIRSF" id="PIRSF000495">
    <property type="entry name" value="Amidotransf_hisH"/>
    <property type="match status" value="1"/>
</dbReference>
<dbReference type="RefSeq" id="WP_109984353.1">
    <property type="nucleotide sequence ID" value="NZ_QGTD01000008.1"/>
</dbReference>
<comment type="caution">
    <text evidence="13">The sequence shown here is derived from an EMBL/GenBank/DDBJ whole genome shotgun (WGS) entry which is preliminary data.</text>
</comment>
<dbReference type="PANTHER" id="PTHR42701">
    <property type="entry name" value="IMIDAZOLE GLYCEROL PHOSPHATE SYNTHASE SUBUNIT HISH"/>
    <property type="match status" value="1"/>
</dbReference>
<evidence type="ECO:0000313" key="14">
    <source>
        <dbReference type="Proteomes" id="UP000245624"/>
    </source>
</evidence>
<dbReference type="InterPro" id="IPR029062">
    <property type="entry name" value="Class_I_gatase-like"/>
</dbReference>
<dbReference type="NCBIfam" id="TIGR01855">
    <property type="entry name" value="IMP_synth_hisH"/>
    <property type="match status" value="1"/>
</dbReference>
<dbReference type="InterPro" id="IPR017926">
    <property type="entry name" value="GATASE"/>
</dbReference>
<keyword evidence="4 10" id="KW-0378">Hydrolase</keyword>
<dbReference type="GO" id="GO:0016829">
    <property type="term" value="F:lyase activity"/>
    <property type="evidence" value="ECO:0007669"/>
    <property type="project" value="UniProtKB-KW"/>
</dbReference>
<feature type="active site" evidence="10 11">
    <location>
        <position position="180"/>
    </location>
</feature>
<evidence type="ECO:0000256" key="1">
    <source>
        <dbReference type="ARBA" id="ARBA00005091"/>
    </source>
</evidence>
<keyword evidence="3 10" id="KW-0028">Amino-acid biosynthesis</keyword>
<keyword evidence="7 10" id="KW-0456">Lyase</keyword>
<feature type="active site" description="Nucleophile" evidence="10 11">
    <location>
        <position position="78"/>
    </location>
</feature>
<comment type="catalytic activity">
    <reaction evidence="8 10">
        <text>5-[(5-phospho-1-deoxy-D-ribulos-1-ylimino)methylamino]-1-(5-phospho-beta-D-ribosyl)imidazole-4-carboxamide + L-glutamine = D-erythro-1-(imidazol-4-yl)glycerol 3-phosphate + 5-amino-1-(5-phospho-beta-D-ribosyl)imidazole-4-carboxamide + L-glutamate + H(+)</text>
        <dbReference type="Rhea" id="RHEA:24793"/>
        <dbReference type="ChEBI" id="CHEBI:15378"/>
        <dbReference type="ChEBI" id="CHEBI:29985"/>
        <dbReference type="ChEBI" id="CHEBI:58278"/>
        <dbReference type="ChEBI" id="CHEBI:58359"/>
        <dbReference type="ChEBI" id="CHEBI:58475"/>
        <dbReference type="ChEBI" id="CHEBI:58525"/>
        <dbReference type="EC" id="4.3.2.10"/>
    </reaction>
</comment>
<evidence type="ECO:0000256" key="2">
    <source>
        <dbReference type="ARBA" id="ARBA00011152"/>
    </source>
</evidence>
<evidence type="ECO:0000256" key="4">
    <source>
        <dbReference type="ARBA" id="ARBA00022801"/>
    </source>
</evidence>
<dbReference type="GO" id="GO:0000105">
    <property type="term" value="P:L-histidine biosynthetic process"/>
    <property type="evidence" value="ECO:0007669"/>
    <property type="project" value="UniProtKB-UniRule"/>
</dbReference>
<feature type="active site" evidence="10 11">
    <location>
        <position position="178"/>
    </location>
</feature>
<proteinExistence type="inferred from homology"/>
<evidence type="ECO:0000313" key="13">
    <source>
        <dbReference type="EMBL" id="PWU68754.1"/>
    </source>
</evidence>
<evidence type="ECO:0000256" key="8">
    <source>
        <dbReference type="ARBA" id="ARBA00047838"/>
    </source>
</evidence>
<keyword evidence="10" id="KW-0963">Cytoplasm</keyword>
<dbReference type="GO" id="GO:0005737">
    <property type="term" value="C:cytoplasm"/>
    <property type="evidence" value="ECO:0007669"/>
    <property type="project" value="UniProtKB-SubCell"/>
</dbReference>
<comment type="subunit">
    <text evidence="2 10">Heterodimer of HisH and HisF.</text>
</comment>
<keyword evidence="6 10" id="KW-0368">Histidine biosynthesis</keyword>
<dbReference type="Proteomes" id="UP000245624">
    <property type="component" value="Unassembled WGS sequence"/>
</dbReference>
<comment type="pathway">
    <text evidence="1 10">Amino-acid biosynthesis; L-histidine biosynthesis; L-histidine from 5-phospho-alpha-D-ribose 1-diphosphate: step 5/9.</text>
</comment>
<keyword evidence="14" id="KW-1185">Reference proteome</keyword>
<evidence type="ECO:0000256" key="7">
    <source>
        <dbReference type="ARBA" id="ARBA00023239"/>
    </source>
</evidence>
<dbReference type="PROSITE" id="PS51273">
    <property type="entry name" value="GATASE_TYPE_1"/>
    <property type="match status" value="1"/>
</dbReference>
<dbReference type="EMBL" id="QGTD01000008">
    <property type="protein sequence ID" value="PWU68754.1"/>
    <property type="molecule type" value="Genomic_DNA"/>
</dbReference>
<evidence type="ECO:0000256" key="6">
    <source>
        <dbReference type="ARBA" id="ARBA00023102"/>
    </source>
</evidence>
<dbReference type="PANTHER" id="PTHR42701:SF1">
    <property type="entry name" value="IMIDAZOLE GLYCEROL PHOSPHATE SYNTHASE SUBUNIT HISH"/>
    <property type="match status" value="1"/>
</dbReference>
<accession>A0A317L0I1</accession>
<comment type="subcellular location">
    <subcellularLocation>
        <location evidence="10">Cytoplasm</location>
    </subcellularLocation>
</comment>
<dbReference type="CDD" id="cd01748">
    <property type="entry name" value="GATase1_IGP_Synthase"/>
    <property type="match status" value="1"/>
</dbReference>
<feature type="domain" description="Glutamine amidotransferase" evidence="12">
    <location>
        <begin position="4"/>
        <end position="184"/>
    </location>
</feature>
<dbReference type="UniPathway" id="UPA00031">
    <property type="reaction ID" value="UER00010"/>
</dbReference>
<evidence type="ECO:0000259" key="12">
    <source>
        <dbReference type="Pfam" id="PF00117"/>
    </source>
</evidence>
<dbReference type="SUPFAM" id="SSF52317">
    <property type="entry name" value="Class I glutamine amidotransferase-like"/>
    <property type="match status" value="1"/>
</dbReference>